<organism evidence="2 3">
    <name type="scientific">Epicoccum nigrum</name>
    <name type="common">Soil fungus</name>
    <name type="synonym">Epicoccum purpurascens</name>
    <dbReference type="NCBI Taxonomy" id="105696"/>
    <lineage>
        <taxon>Eukaryota</taxon>
        <taxon>Fungi</taxon>
        <taxon>Dikarya</taxon>
        <taxon>Ascomycota</taxon>
        <taxon>Pezizomycotina</taxon>
        <taxon>Dothideomycetes</taxon>
        <taxon>Pleosporomycetidae</taxon>
        <taxon>Pleosporales</taxon>
        <taxon>Pleosporineae</taxon>
        <taxon>Didymellaceae</taxon>
        <taxon>Epicoccum</taxon>
    </lineage>
</organism>
<feature type="region of interest" description="Disordered" evidence="1">
    <location>
        <begin position="133"/>
        <end position="154"/>
    </location>
</feature>
<dbReference type="OMA" id="TLMQHEK"/>
<accession>A0A1Y2M813</accession>
<sequence length="154" mass="17660">MSAVHKQDWHHKGSSCCTPFGTCCLTWWCPCIVYGRTRHRMKNNGDMNDYSCCNMSCTGFTALTCVGFAWIMPLLNRGEVRAKYNLTGNGCKDCLCACCCAPCDLMQQDKEVAHREQGKPLLDQPGRADAMNYKPQWQQQQQQQQFQQQQPHYH</sequence>
<dbReference type="EMBL" id="KZ107840">
    <property type="protein sequence ID" value="OSS51617.1"/>
    <property type="molecule type" value="Genomic_DNA"/>
</dbReference>
<evidence type="ECO:0000313" key="2">
    <source>
        <dbReference type="EMBL" id="OSS51617.1"/>
    </source>
</evidence>
<dbReference type="Proteomes" id="UP000193240">
    <property type="component" value="Unassembled WGS sequence"/>
</dbReference>
<dbReference type="STRING" id="105696.A0A1Y2M813"/>
<dbReference type="PANTHER" id="PTHR15907">
    <property type="entry name" value="DUF614 FAMILY PROTEIN-RELATED"/>
    <property type="match status" value="1"/>
</dbReference>
<protein>
    <recommendedName>
        <fullName evidence="4">PLAC8-domain-containing protein</fullName>
    </recommendedName>
</protein>
<evidence type="ECO:0000256" key="1">
    <source>
        <dbReference type="SAM" id="MobiDB-lite"/>
    </source>
</evidence>
<proteinExistence type="predicted"/>
<evidence type="ECO:0008006" key="4">
    <source>
        <dbReference type="Google" id="ProtNLM"/>
    </source>
</evidence>
<keyword evidence="3" id="KW-1185">Reference proteome</keyword>
<gene>
    <name evidence="2" type="ORF">B5807_03703</name>
</gene>
<dbReference type="InterPro" id="IPR006461">
    <property type="entry name" value="PLAC_motif_containing"/>
</dbReference>
<reference evidence="2 3" key="1">
    <citation type="journal article" date="2017" name="Genome Announc.">
        <title>Genome sequence of the saprophytic ascomycete Epicoccum nigrum ICMP 19927 strain isolated from New Zealand.</title>
        <authorList>
            <person name="Fokin M."/>
            <person name="Fleetwood D."/>
            <person name="Weir B.S."/>
            <person name="Villas-Boas S.G."/>
        </authorList>
    </citation>
    <scope>NUCLEOTIDE SEQUENCE [LARGE SCALE GENOMIC DNA]</scope>
    <source>
        <strain evidence="2 3">ICMP 19927</strain>
    </source>
</reference>
<dbReference type="InParanoid" id="A0A1Y2M813"/>
<dbReference type="Pfam" id="PF04749">
    <property type="entry name" value="PLAC8"/>
    <property type="match status" value="1"/>
</dbReference>
<feature type="compositionally biased region" description="Low complexity" evidence="1">
    <location>
        <begin position="136"/>
        <end position="154"/>
    </location>
</feature>
<dbReference type="NCBIfam" id="TIGR01571">
    <property type="entry name" value="A_thal_Cys_rich"/>
    <property type="match status" value="1"/>
</dbReference>
<evidence type="ECO:0000313" key="3">
    <source>
        <dbReference type="Proteomes" id="UP000193240"/>
    </source>
</evidence>
<name>A0A1Y2M813_EPING</name>
<dbReference type="AlphaFoldDB" id="A0A1Y2M813"/>